<evidence type="ECO:0000313" key="4">
    <source>
        <dbReference type="Proteomes" id="UP000078540"/>
    </source>
</evidence>
<name>A0A195B0E4_9HYME</name>
<organism evidence="3 4">
    <name type="scientific">Atta colombica</name>
    <dbReference type="NCBI Taxonomy" id="520822"/>
    <lineage>
        <taxon>Eukaryota</taxon>
        <taxon>Metazoa</taxon>
        <taxon>Ecdysozoa</taxon>
        <taxon>Arthropoda</taxon>
        <taxon>Hexapoda</taxon>
        <taxon>Insecta</taxon>
        <taxon>Pterygota</taxon>
        <taxon>Neoptera</taxon>
        <taxon>Endopterygota</taxon>
        <taxon>Hymenoptera</taxon>
        <taxon>Apocrita</taxon>
        <taxon>Aculeata</taxon>
        <taxon>Formicoidea</taxon>
        <taxon>Formicidae</taxon>
        <taxon>Myrmicinae</taxon>
        <taxon>Atta</taxon>
    </lineage>
</organism>
<dbReference type="Proteomes" id="UP000078540">
    <property type="component" value="Unassembled WGS sequence"/>
</dbReference>
<reference evidence="3 4" key="1">
    <citation type="submission" date="2015-09" db="EMBL/GenBank/DDBJ databases">
        <title>Atta colombica WGS genome.</title>
        <authorList>
            <person name="Nygaard S."/>
            <person name="Hu H."/>
            <person name="Boomsma J."/>
            <person name="Zhang G."/>
        </authorList>
    </citation>
    <scope>NUCLEOTIDE SEQUENCE [LARGE SCALE GENOMIC DNA]</scope>
    <source>
        <strain evidence="3">Treedump-2</strain>
        <tissue evidence="3">Whole body</tissue>
    </source>
</reference>
<feature type="region of interest" description="Disordered" evidence="1">
    <location>
        <begin position="245"/>
        <end position="271"/>
    </location>
</feature>
<proteinExistence type="predicted"/>
<evidence type="ECO:0000313" key="3">
    <source>
        <dbReference type="EMBL" id="KYM77760.1"/>
    </source>
</evidence>
<gene>
    <name evidence="3" type="ORF">ALC53_11771</name>
</gene>
<feature type="signal peptide" evidence="2">
    <location>
        <begin position="1"/>
        <end position="22"/>
    </location>
</feature>
<feature type="chain" id="PRO_5008269216" evidence="2">
    <location>
        <begin position="23"/>
        <end position="749"/>
    </location>
</feature>
<sequence>MMYTSKEKYAVMTFLLFTLGHGIPFGQRYNPVIPPLSWHLVPPWEYMLREIILKSVSPSPLDTNALYKRPLDASYYGGPVAYSDDDKNVILSRGNVYHLLNGHWILCQDGCVDCEPCAVQRNPVFTWILRRIKQPPNSISTRHDLQLTIMPQTSNHFHASNLWPNYYVYVTPQEESTSISTIRTQDDSDPKNLPPGLENSFSEHHHRSMNSWRLTERDSSANQDTVPQEDNHTIVQESVNIEKIEKEESSERKHELENMRPRHRSRSRPVKKLAEEVNQLAPRLILGTDQKGQKHLVHVVPANYPTTTALSAISLFSDQPISPQFVKAQETYSNNTMSKDERLTYQQIFRRVFDSLNTHRQSIENFLESSTDNVDGHRLSPSIDNMETAGFSWNNRDVNHKNANFNLHDALLSPFYAENENKTGKYQQYRNRYDNKHIKQNNDYYLISPDMNQAKISRSQSQTDFNFDRQRRRVRIKPYFVNSKDISRINSSVSSQSLNNYLINTTQESGFSNGFAVDSVKQIDLNDTFVEKANDNSIESSLITKQENGQLFGLERPGSGDVDREFKISQDAFKRSLTRFWASPFVPFPACCRRMVQNDRVDPWQIGFNEFPFNAVYRGIAGAFDEYLNPRERLRGSARESPPYRNVAQMVGRKVRPKDVVHSRLYRPFAREEKEDNVRKQGRKESEGEIVEKERISGKRARRTNARRVSHLKLAPCLTQYMCVLAHAGEPGEQIAGGESAVAAVHLQQ</sequence>
<evidence type="ECO:0000256" key="2">
    <source>
        <dbReference type="SAM" id="SignalP"/>
    </source>
</evidence>
<evidence type="ECO:0000256" key="1">
    <source>
        <dbReference type="SAM" id="MobiDB-lite"/>
    </source>
</evidence>
<accession>A0A195B0E4</accession>
<dbReference type="AlphaFoldDB" id="A0A195B0E4"/>
<feature type="region of interest" description="Disordered" evidence="1">
    <location>
        <begin position="178"/>
        <end position="227"/>
    </location>
</feature>
<keyword evidence="4" id="KW-1185">Reference proteome</keyword>
<protein>
    <submittedName>
        <fullName evidence="3">Uncharacterized protein</fullName>
    </submittedName>
</protein>
<keyword evidence="2" id="KW-0732">Signal</keyword>
<dbReference type="EMBL" id="KQ976692">
    <property type="protein sequence ID" value="KYM77760.1"/>
    <property type="molecule type" value="Genomic_DNA"/>
</dbReference>
<feature type="compositionally biased region" description="Basic residues" evidence="1">
    <location>
        <begin position="261"/>
        <end position="271"/>
    </location>
</feature>
<feature type="compositionally biased region" description="Basic and acidic residues" evidence="1">
    <location>
        <begin position="245"/>
        <end position="260"/>
    </location>
</feature>